<name>A0A0R2SB67_9GAMM</name>
<dbReference type="AlphaFoldDB" id="A0A0R2SB67"/>
<dbReference type="EMBL" id="LIBB01000104">
    <property type="protein sequence ID" value="KRO72046.1"/>
    <property type="molecule type" value="Genomic_DNA"/>
</dbReference>
<protein>
    <submittedName>
        <fullName evidence="1">Uncharacterized protein</fullName>
    </submittedName>
</protein>
<accession>A0A0R2SB67</accession>
<dbReference type="Proteomes" id="UP000051934">
    <property type="component" value="Unassembled WGS sequence"/>
</dbReference>
<organism evidence="1 2">
    <name type="scientific">OM182 bacterium BACL3 MAG-120507-bin80</name>
    <dbReference type="NCBI Taxonomy" id="1655577"/>
    <lineage>
        <taxon>Bacteria</taxon>
        <taxon>Pseudomonadati</taxon>
        <taxon>Pseudomonadota</taxon>
        <taxon>Gammaproteobacteria</taxon>
        <taxon>OMG group</taxon>
        <taxon>OM182 clade</taxon>
    </lineage>
</organism>
<proteinExistence type="predicted"/>
<sequence length="71" mass="8660">MRFARETVLSDDQPELLRNRRVVFFPPFTKKYFAIAYKKVIDRVLVRINRDNKRIFRRMKICFPALKNLPC</sequence>
<evidence type="ECO:0000313" key="1">
    <source>
        <dbReference type="EMBL" id="KRO72046.1"/>
    </source>
</evidence>
<comment type="caution">
    <text evidence="1">The sequence shown here is derived from an EMBL/GenBank/DDBJ whole genome shotgun (WGS) entry which is preliminary data.</text>
</comment>
<evidence type="ECO:0000313" key="2">
    <source>
        <dbReference type="Proteomes" id="UP000051934"/>
    </source>
</evidence>
<gene>
    <name evidence="1" type="ORF">ABR69_05895</name>
</gene>
<reference evidence="1 2" key="1">
    <citation type="submission" date="2015-10" db="EMBL/GenBank/DDBJ databases">
        <title>Metagenome-Assembled Genomes uncover a global brackish microbiome.</title>
        <authorList>
            <person name="Hugerth L.W."/>
            <person name="Larsson J."/>
            <person name="Alneberg J."/>
            <person name="Lindh M.V."/>
            <person name="Legrand C."/>
            <person name="Pinhassi J."/>
            <person name="Andersson A.F."/>
        </authorList>
    </citation>
    <scope>NUCLEOTIDE SEQUENCE [LARGE SCALE GENOMIC DNA]</scope>
    <source>
        <strain evidence="1">BACL4 MAG-120507-bin80</strain>
    </source>
</reference>